<comment type="caution">
    <text evidence="4">The sequence shown here is derived from an EMBL/GenBank/DDBJ whole genome shotgun (WGS) entry which is preliminary data.</text>
</comment>
<dbReference type="Gene3D" id="1.10.443.10">
    <property type="entry name" value="Intergrase catalytic core"/>
    <property type="match status" value="1"/>
</dbReference>
<dbReference type="InterPro" id="IPR002104">
    <property type="entry name" value="Integrase_catalytic"/>
</dbReference>
<dbReference type="Pfam" id="PF12167">
    <property type="entry name" value="Arm-DNA-bind_2"/>
    <property type="match status" value="1"/>
</dbReference>
<proteinExistence type="inferred from homology"/>
<reference evidence="4" key="3">
    <citation type="submission" date="2020-02" db="EMBL/GenBank/DDBJ databases">
        <authorList>
            <person name="Sarangi A.N."/>
            <person name="Ghosh S."/>
            <person name="Mukherjee M."/>
            <person name="Tripathy S."/>
        </authorList>
    </citation>
    <scope>NUCLEOTIDE SEQUENCE</scope>
    <source>
        <strain evidence="4">BDU141951</strain>
    </source>
</reference>
<accession>A0A0C1YJ90</accession>
<evidence type="ECO:0000256" key="3">
    <source>
        <dbReference type="ARBA" id="ARBA00023172"/>
    </source>
</evidence>
<dbReference type="Pfam" id="PF00589">
    <property type="entry name" value="Phage_integrase"/>
    <property type="match status" value="1"/>
</dbReference>
<name>A0A0C1YJ90_9CYAN</name>
<evidence type="ECO:0000256" key="2">
    <source>
        <dbReference type="ARBA" id="ARBA00023125"/>
    </source>
</evidence>
<evidence type="ECO:0000256" key="1">
    <source>
        <dbReference type="ARBA" id="ARBA00008857"/>
    </source>
</evidence>
<organism evidence="4">
    <name type="scientific">Lyngbya confervoides BDU141951</name>
    <dbReference type="NCBI Taxonomy" id="1574623"/>
    <lineage>
        <taxon>Bacteria</taxon>
        <taxon>Bacillati</taxon>
        <taxon>Cyanobacteriota</taxon>
        <taxon>Cyanophyceae</taxon>
        <taxon>Oscillatoriophycideae</taxon>
        <taxon>Oscillatoriales</taxon>
        <taxon>Microcoleaceae</taxon>
        <taxon>Lyngbya</taxon>
    </lineage>
</organism>
<dbReference type="GO" id="GO:0006310">
    <property type="term" value="P:DNA recombination"/>
    <property type="evidence" value="ECO:0007669"/>
    <property type="project" value="UniProtKB-KW"/>
</dbReference>
<reference evidence="4" key="2">
    <citation type="journal article" date="2015" name="Genome Announc.">
        <title>Draft Genome Sequence of Filamentous Marine Cyanobacterium Lyngbya confervoides Strain BDU141951.</title>
        <authorList>
            <person name="Chandrababunaidu M.M."/>
            <person name="Sen D."/>
            <person name="Tripathy S."/>
        </authorList>
    </citation>
    <scope>NUCLEOTIDE SEQUENCE</scope>
    <source>
        <strain evidence="4">BDU141951</strain>
    </source>
</reference>
<dbReference type="GO" id="GO:0015074">
    <property type="term" value="P:DNA integration"/>
    <property type="evidence" value="ECO:0007669"/>
    <property type="project" value="InterPro"/>
</dbReference>
<dbReference type="InterPro" id="IPR022000">
    <property type="entry name" value="Min27-like_integrase_DNA_bind"/>
</dbReference>
<dbReference type="EMBL" id="JTHE02000003">
    <property type="protein sequence ID" value="NEV69295.1"/>
    <property type="molecule type" value="Genomic_DNA"/>
</dbReference>
<evidence type="ECO:0000313" key="4">
    <source>
        <dbReference type="EMBL" id="NEV69295.1"/>
    </source>
</evidence>
<dbReference type="SUPFAM" id="SSF56349">
    <property type="entry name" value="DNA breaking-rejoining enzymes"/>
    <property type="match status" value="1"/>
</dbReference>
<dbReference type="PANTHER" id="PTHR30349:SF41">
    <property type="entry name" value="INTEGRASE_RECOMBINASE PROTEIN MJ0367-RELATED"/>
    <property type="match status" value="1"/>
</dbReference>
<dbReference type="GO" id="GO:0003677">
    <property type="term" value="F:DNA binding"/>
    <property type="evidence" value="ECO:0007669"/>
    <property type="project" value="UniProtKB-KW"/>
</dbReference>
<dbReference type="CDD" id="cd01189">
    <property type="entry name" value="INT_ICEBs1_C_like"/>
    <property type="match status" value="1"/>
</dbReference>
<gene>
    <name evidence="4" type="ORF">QQ91_019540</name>
</gene>
<dbReference type="AlphaFoldDB" id="A0A0C1YJ90"/>
<dbReference type="InterPro" id="IPR011010">
    <property type="entry name" value="DNA_brk_join_enz"/>
</dbReference>
<protein>
    <submittedName>
        <fullName evidence="4">Tyrosine-type recombinase/integrase</fullName>
    </submittedName>
</protein>
<sequence length="387" mass="44740">MAKGQVKIEAYAERLRLRWSYRSKRYCLSVGLPDSIINRKVAAQKAQQIELDMLSGNFDPTLQKYKPEDPLPMVATGSQKTQTYTDVFKQHWDEFVEDKGQRLDNPFTIVGMYNPIPKKVHNFGRKIIGRREAQEFVTFMLQSASPATIKKQVIILNDFGNWVQQNKLVEAGWENPFTGLTEMCHLVPPLKVPPFSEAEIKQIIDTFRNDRYYTHYTNYVRFLFMTGCRTSEAIGLQWKHIRRDFTGITFNETLVRKGTGTARLRKATKTNRARFFPCNDDLQNLLLTIRPEDYKPDTLVFPSPKGKPIDATNFLNRAWQSILKKCGMTQENGLYRTQYNTRHTFISHMLAKGMSVIEVAKLTGHDPKILLEHYAGLISQIEVPTFF</sequence>
<comment type="similarity">
    <text evidence="1">Belongs to the 'phage' integrase family.</text>
</comment>
<dbReference type="PROSITE" id="PS51898">
    <property type="entry name" value="TYR_RECOMBINASE"/>
    <property type="match status" value="1"/>
</dbReference>
<keyword evidence="2" id="KW-0238">DNA-binding</keyword>
<keyword evidence="3" id="KW-0233">DNA recombination</keyword>
<dbReference type="InterPro" id="IPR050090">
    <property type="entry name" value="Tyrosine_recombinase_XerCD"/>
</dbReference>
<reference evidence="4" key="1">
    <citation type="submission" date="2014-11" db="EMBL/GenBank/DDBJ databases">
        <authorList>
            <person name="Malar M.C."/>
            <person name="Sen D."/>
            <person name="Tripathy S."/>
        </authorList>
    </citation>
    <scope>NUCLEOTIDE SEQUENCE</scope>
    <source>
        <strain evidence="4">BDU141951</strain>
    </source>
</reference>
<dbReference type="InterPro" id="IPR013762">
    <property type="entry name" value="Integrase-like_cat_sf"/>
</dbReference>
<dbReference type="PANTHER" id="PTHR30349">
    <property type="entry name" value="PHAGE INTEGRASE-RELATED"/>
    <property type="match status" value="1"/>
</dbReference>